<sequence length="128" mass="14565">MDRLKTKRVARRAQNTEVIREARFLINTPNVDIPKLEGMRDHLSSSNNRLSKVDDDIEEHIPEDELAVKYASAAEYDDEAIGMLARLTCRIEALGQAERDRSILSQTPPVQPNIAGVIRHEPDDIWMC</sequence>
<reference evidence="1" key="1">
    <citation type="submission" date="2020-05" db="EMBL/GenBank/DDBJ databases">
        <title>Large-scale comparative analyses of tick genomes elucidate their genetic diversity and vector capacities.</title>
        <authorList>
            <person name="Jia N."/>
            <person name="Wang J."/>
            <person name="Shi W."/>
            <person name="Du L."/>
            <person name="Sun Y."/>
            <person name="Zhan W."/>
            <person name="Jiang J."/>
            <person name="Wang Q."/>
            <person name="Zhang B."/>
            <person name="Ji P."/>
            <person name="Sakyi L.B."/>
            <person name="Cui X."/>
            <person name="Yuan T."/>
            <person name="Jiang B."/>
            <person name="Yang W."/>
            <person name="Lam T.T.-Y."/>
            <person name="Chang Q."/>
            <person name="Ding S."/>
            <person name="Wang X."/>
            <person name="Zhu J."/>
            <person name="Ruan X."/>
            <person name="Zhao L."/>
            <person name="Wei J."/>
            <person name="Que T."/>
            <person name="Du C."/>
            <person name="Cheng J."/>
            <person name="Dai P."/>
            <person name="Han X."/>
            <person name="Huang E."/>
            <person name="Gao Y."/>
            <person name="Liu J."/>
            <person name="Shao H."/>
            <person name="Ye R."/>
            <person name="Li L."/>
            <person name="Wei W."/>
            <person name="Wang X."/>
            <person name="Wang C."/>
            <person name="Yang T."/>
            <person name="Huo Q."/>
            <person name="Li W."/>
            <person name="Guo W."/>
            <person name="Chen H."/>
            <person name="Zhou L."/>
            <person name="Ni X."/>
            <person name="Tian J."/>
            <person name="Zhou Y."/>
            <person name="Sheng Y."/>
            <person name="Liu T."/>
            <person name="Pan Y."/>
            <person name="Xia L."/>
            <person name="Li J."/>
            <person name="Zhao F."/>
            <person name="Cao W."/>
        </authorList>
    </citation>
    <scope>NUCLEOTIDE SEQUENCE</scope>
    <source>
        <strain evidence="1">Hyas-2018</strain>
    </source>
</reference>
<accession>A0ACB7RQI6</accession>
<comment type="caution">
    <text evidence="1">The sequence shown here is derived from an EMBL/GenBank/DDBJ whole genome shotgun (WGS) entry which is preliminary data.</text>
</comment>
<gene>
    <name evidence="1" type="ORF">HPB50_020925</name>
</gene>
<dbReference type="Proteomes" id="UP000821845">
    <property type="component" value="Chromosome 8"/>
</dbReference>
<name>A0ACB7RQI6_HYAAI</name>
<organism evidence="1 2">
    <name type="scientific">Hyalomma asiaticum</name>
    <name type="common">Tick</name>
    <dbReference type="NCBI Taxonomy" id="266040"/>
    <lineage>
        <taxon>Eukaryota</taxon>
        <taxon>Metazoa</taxon>
        <taxon>Ecdysozoa</taxon>
        <taxon>Arthropoda</taxon>
        <taxon>Chelicerata</taxon>
        <taxon>Arachnida</taxon>
        <taxon>Acari</taxon>
        <taxon>Parasitiformes</taxon>
        <taxon>Ixodida</taxon>
        <taxon>Ixodoidea</taxon>
        <taxon>Ixodidae</taxon>
        <taxon>Hyalomminae</taxon>
        <taxon>Hyalomma</taxon>
    </lineage>
</organism>
<keyword evidence="2" id="KW-1185">Reference proteome</keyword>
<evidence type="ECO:0000313" key="2">
    <source>
        <dbReference type="Proteomes" id="UP000821845"/>
    </source>
</evidence>
<proteinExistence type="predicted"/>
<dbReference type="EMBL" id="CM023488">
    <property type="protein sequence ID" value="KAH6924645.1"/>
    <property type="molecule type" value="Genomic_DNA"/>
</dbReference>
<evidence type="ECO:0000313" key="1">
    <source>
        <dbReference type="EMBL" id="KAH6924645.1"/>
    </source>
</evidence>
<protein>
    <submittedName>
        <fullName evidence="1">Uncharacterized protein</fullName>
    </submittedName>
</protein>